<evidence type="ECO:0000256" key="1">
    <source>
        <dbReference type="PROSITE-ProRule" id="PRU00169"/>
    </source>
</evidence>
<dbReference type="InterPro" id="IPR011006">
    <property type="entry name" value="CheY-like_superfamily"/>
</dbReference>
<dbReference type="SUPFAM" id="SSF52172">
    <property type="entry name" value="CheY-like"/>
    <property type="match status" value="1"/>
</dbReference>
<feature type="domain" description="Response regulatory" evidence="3">
    <location>
        <begin position="2"/>
        <end position="113"/>
    </location>
</feature>
<organism evidence="4 5">
    <name type="scientific">Chenggangzhangella methanolivorans</name>
    <dbReference type="NCBI Taxonomy" id="1437009"/>
    <lineage>
        <taxon>Bacteria</taxon>
        <taxon>Pseudomonadati</taxon>
        <taxon>Pseudomonadota</taxon>
        <taxon>Alphaproteobacteria</taxon>
        <taxon>Hyphomicrobiales</taxon>
        <taxon>Methylopilaceae</taxon>
        <taxon>Chenggangzhangella</taxon>
    </lineage>
</organism>
<dbReference type="KEGG" id="cmet:K6K41_05000"/>
<dbReference type="InterPro" id="IPR001789">
    <property type="entry name" value="Sig_transdc_resp-reg_receiver"/>
</dbReference>
<dbReference type="AlphaFoldDB" id="A0A9E6RCZ6"/>
<dbReference type="Proteomes" id="UP000825701">
    <property type="component" value="Chromosome"/>
</dbReference>
<dbReference type="PROSITE" id="PS50110">
    <property type="entry name" value="RESPONSE_REGULATORY"/>
    <property type="match status" value="1"/>
</dbReference>
<keyword evidence="1" id="KW-0597">Phosphoprotein</keyword>
<protein>
    <submittedName>
        <fullName evidence="4">Response regulator</fullName>
    </submittedName>
</protein>
<evidence type="ECO:0000256" key="2">
    <source>
        <dbReference type="SAM" id="MobiDB-lite"/>
    </source>
</evidence>
<feature type="region of interest" description="Disordered" evidence="2">
    <location>
        <begin position="124"/>
        <end position="152"/>
    </location>
</feature>
<sequence length="152" mass="15437">MRVLIVEDDMAVAGALSPLVTEAGHELVGLAADRDTAIALLASTTVHLALIDLRLADGWTGADVARAAAARDIAGVFTTANPSMLPADLAGACAVMAKPYSPRLVTAALTYIAARVAGEATGAPPKGLDLGPRWLGSGPLPSSQQAERRLSA</sequence>
<dbReference type="EMBL" id="CP081869">
    <property type="protein sequence ID" value="QZO00973.1"/>
    <property type="molecule type" value="Genomic_DNA"/>
</dbReference>
<evidence type="ECO:0000313" key="5">
    <source>
        <dbReference type="Proteomes" id="UP000825701"/>
    </source>
</evidence>
<gene>
    <name evidence="4" type="ORF">K6K41_05000</name>
</gene>
<proteinExistence type="predicted"/>
<dbReference type="SMART" id="SM00448">
    <property type="entry name" value="REC"/>
    <property type="match status" value="1"/>
</dbReference>
<evidence type="ECO:0000313" key="4">
    <source>
        <dbReference type="EMBL" id="QZO00973.1"/>
    </source>
</evidence>
<reference evidence="4" key="1">
    <citation type="submission" date="2021-08" db="EMBL/GenBank/DDBJ databases">
        <authorList>
            <person name="Zhang H."/>
            <person name="Xu M."/>
            <person name="Yu Z."/>
            <person name="Yang L."/>
            <person name="Cai Y."/>
        </authorList>
    </citation>
    <scope>NUCLEOTIDE SEQUENCE</scope>
    <source>
        <strain evidence="4">CHL1</strain>
    </source>
</reference>
<evidence type="ECO:0000259" key="3">
    <source>
        <dbReference type="PROSITE" id="PS50110"/>
    </source>
</evidence>
<accession>A0A9E6RCZ6</accession>
<dbReference type="Gene3D" id="3.40.50.2300">
    <property type="match status" value="1"/>
</dbReference>
<keyword evidence="5" id="KW-1185">Reference proteome</keyword>
<feature type="modified residue" description="4-aspartylphosphate" evidence="1">
    <location>
        <position position="52"/>
    </location>
</feature>
<dbReference type="RefSeq" id="WP_261404188.1">
    <property type="nucleotide sequence ID" value="NZ_CP081869.1"/>
</dbReference>
<name>A0A9E6RCZ6_9HYPH</name>
<dbReference type="GO" id="GO:0000160">
    <property type="term" value="P:phosphorelay signal transduction system"/>
    <property type="evidence" value="ECO:0007669"/>
    <property type="project" value="InterPro"/>
</dbReference>